<feature type="coiled-coil region" evidence="1">
    <location>
        <begin position="77"/>
        <end position="138"/>
    </location>
</feature>
<evidence type="ECO:0000256" key="2">
    <source>
        <dbReference type="SAM" id="Phobius"/>
    </source>
</evidence>
<organism evidence="3 4">
    <name type="scientific">Neisseria subflava</name>
    <dbReference type="NCBI Taxonomy" id="28449"/>
    <lineage>
        <taxon>Bacteria</taxon>
        <taxon>Pseudomonadati</taxon>
        <taxon>Pseudomonadota</taxon>
        <taxon>Betaproteobacteria</taxon>
        <taxon>Neisseriales</taxon>
        <taxon>Neisseriaceae</taxon>
        <taxon>Neisseria</taxon>
    </lineage>
</organism>
<reference evidence="3" key="1">
    <citation type="submission" date="2021-04" db="EMBL/GenBank/DDBJ databases">
        <title>Characterizing Neisseria spp. as novel respiratory pathobionts in bronchiectasis.</title>
        <authorList>
            <person name="Li L."/>
            <person name="Mac Aogain M."/>
            <person name="Xu T."/>
            <person name="Jaggi T.K."/>
            <person name="Chan L.Y."/>
            <person name="Keir H.R."/>
            <person name="Dicker A.J."/>
            <person name="Qu J."/>
            <person name="Liu Y."/>
            <person name="Chen H.S."/>
            <person name="Koh M.S."/>
            <person name="Ong T.H."/>
            <person name="Lim A.Y.H."/>
            <person name="Abisheganaden J."/>
            <person name="Low T.B."/>
            <person name="Oliver B.G."/>
            <person name="Tan N.S."/>
            <person name="Fang M."/>
            <person name="Chalmers J.D."/>
            <person name="Chotirmall S.H."/>
        </authorList>
    </citation>
    <scope>NUCLEOTIDE SEQUENCE</scope>
    <source>
        <strain evidence="3">TT0077</strain>
    </source>
</reference>
<evidence type="ECO:0000256" key="1">
    <source>
        <dbReference type="SAM" id="Coils"/>
    </source>
</evidence>
<dbReference type="AlphaFoldDB" id="A0A9X9HSL7"/>
<dbReference type="EMBL" id="CP073115">
    <property type="protein sequence ID" value="UTG69075.1"/>
    <property type="molecule type" value="Genomic_DNA"/>
</dbReference>
<feature type="transmembrane region" description="Helical" evidence="2">
    <location>
        <begin position="14"/>
        <end position="36"/>
    </location>
</feature>
<keyword evidence="1" id="KW-0175">Coiled coil</keyword>
<dbReference type="Pfam" id="PF16872">
    <property type="entry name" value="putAbiC"/>
    <property type="match status" value="1"/>
</dbReference>
<evidence type="ECO:0000313" key="3">
    <source>
        <dbReference type="EMBL" id="UTG69075.1"/>
    </source>
</evidence>
<name>A0A9X9HSL7_NEISU</name>
<accession>A0A9X9HSL7</accession>
<feature type="transmembrane region" description="Helical" evidence="2">
    <location>
        <begin position="56"/>
        <end position="77"/>
    </location>
</feature>
<keyword evidence="2" id="KW-1133">Transmembrane helix</keyword>
<dbReference type="Proteomes" id="UP001057296">
    <property type="component" value="Chromosome"/>
</dbReference>
<keyword evidence="2" id="KW-0472">Membrane</keyword>
<keyword evidence="2" id="KW-0812">Transmembrane</keyword>
<evidence type="ECO:0008006" key="5">
    <source>
        <dbReference type="Google" id="ProtNLM"/>
    </source>
</evidence>
<sequence>MDKENIPQENKRNYLLWALAIFALIAFLIVLGFYIFHFKTLFIIKDSATWGTFGDYVGGTLNPIISFLALIGLLYTIHQQAQEMEATRNELKQSAEQQSRQSEIFNLQQFESTFFSLLEQHNNILEKITNNNNKIIKNKKFNNLKLSIEDESIKEIYNNYLEHEELYSLNQSHIENSNRYIRNNIRQNPELRRYFIILFQILKFISISLSTDRQAITTSFSSNNEQSREILSSLYIDPKEKIYSNILRSLIPNEILKILALNCLTLDNSTDIQNLKTFFNFQGLLNRYNFLEHLQLIFSNDVCPIKNHHEFICLFLLKTIGIDDLQGSFSNNYTPEEITDLFMNSQKNFISILNDKISKLTVNIKNYNMLSSNEQARETETILKKFSNMLSILKSIEN</sequence>
<gene>
    <name evidence="3" type="ORF">KCG54_07575</name>
</gene>
<evidence type="ECO:0000313" key="4">
    <source>
        <dbReference type="Proteomes" id="UP001057296"/>
    </source>
</evidence>
<dbReference type="RefSeq" id="WP_254323837.1">
    <property type="nucleotide sequence ID" value="NZ_CP073115.1"/>
</dbReference>
<proteinExistence type="predicted"/>
<protein>
    <recommendedName>
        <fullName evidence="5">Phage abortive infection protein</fullName>
    </recommendedName>
</protein>
<dbReference type="InterPro" id="IPR031709">
    <property type="entry name" value="PutAbiC"/>
</dbReference>